<keyword evidence="3" id="KW-1185">Reference proteome</keyword>
<reference evidence="2" key="2">
    <citation type="submission" date="2023-06" db="EMBL/GenBank/DDBJ databases">
        <authorList>
            <person name="Lucena T."/>
            <person name="Sun Q."/>
        </authorList>
    </citation>
    <scope>NUCLEOTIDE SEQUENCE</scope>
    <source>
        <strain evidence="2">CECT 7703</strain>
    </source>
</reference>
<gene>
    <name evidence="2" type="ORF">QWZ03_01110</name>
</gene>
<keyword evidence="1" id="KW-0732">Signal</keyword>
<evidence type="ECO:0000256" key="1">
    <source>
        <dbReference type="SAM" id="SignalP"/>
    </source>
</evidence>
<dbReference type="Proteomes" id="UP001180081">
    <property type="component" value="Unassembled WGS sequence"/>
</dbReference>
<feature type="chain" id="PRO_5046587816" evidence="1">
    <location>
        <begin position="33"/>
        <end position="170"/>
    </location>
</feature>
<name>A0ABT8B134_9NEIS</name>
<comment type="caution">
    <text evidence="2">The sequence shown here is derived from an EMBL/GenBank/DDBJ whole genome shotgun (WGS) entry which is preliminary data.</text>
</comment>
<dbReference type="RefSeq" id="WP_290331036.1">
    <property type="nucleotide sequence ID" value="NZ_JAUFPU010000001.1"/>
</dbReference>
<dbReference type="EMBL" id="JAUFPU010000001">
    <property type="protein sequence ID" value="MDN3575371.1"/>
    <property type="molecule type" value="Genomic_DNA"/>
</dbReference>
<evidence type="ECO:0000313" key="2">
    <source>
        <dbReference type="EMBL" id="MDN3575371.1"/>
    </source>
</evidence>
<accession>A0ABT8B134</accession>
<feature type="signal peptide" evidence="1">
    <location>
        <begin position="1"/>
        <end position="32"/>
    </location>
</feature>
<reference evidence="2" key="1">
    <citation type="journal article" date="2014" name="Int. J. Syst. Evol. Microbiol.">
        <title>Complete genome of a new Firmicutes species belonging to the dominant human colonic microbiota ('Ruminococcus bicirculans') reveals two chromosomes and a selective capacity to utilize plant glucans.</title>
        <authorList>
            <consortium name="NISC Comparative Sequencing Program"/>
            <person name="Wegmann U."/>
            <person name="Louis P."/>
            <person name="Goesmann A."/>
            <person name="Henrissat B."/>
            <person name="Duncan S.H."/>
            <person name="Flint H.J."/>
        </authorList>
    </citation>
    <scope>NUCLEOTIDE SEQUENCE</scope>
    <source>
        <strain evidence="2">CECT 7703</strain>
    </source>
</reference>
<protein>
    <submittedName>
        <fullName evidence="2">Uncharacterized protein</fullName>
    </submittedName>
</protein>
<organism evidence="2 3">
    <name type="scientific">Chitinimonas viridis</name>
    <dbReference type="NCBI Taxonomy" id="664880"/>
    <lineage>
        <taxon>Bacteria</taxon>
        <taxon>Pseudomonadati</taxon>
        <taxon>Pseudomonadota</taxon>
        <taxon>Betaproteobacteria</taxon>
        <taxon>Neisseriales</taxon>
        <taxon>Chitinibacteraceae</taxon>
        <taxon>Chitinimonas</taxon>
    </lineage>
</organism>
<proteinExistence type="predicted"/>
<sequence length="170" mass="19135">MSMWQHCVVSMAGARMAVFGLLASALSPLACAAGSIDEDNAYFRKMMIPIIADARGRDMAKRCQKRYDARALSQYESWTGGRYDVFVHPYKQLDLYIASELKVESPQSAALVKATLLSRVAQDAAKYNDELGRDRILLRCRNFFSYIAYVESSARGKPYDFDGLMRAVHN</sequence>
<evidence type="ECO:0000313" key="3">
    <source>
        <dbReference type="Proteomes" id="UP001180081"/>
    </source>
</evidence>